<evidence type="ECO:0000313" key="5">
    <source>
        <dbReference type="EMBL" id="KLO14269.1"/>
    </source>
</evidence>
<evidence type="ECO:0000256" key="1">
    <source>
        <dbReference type="ARBA" id="ARBA00009422"/>
    </source>
</evidence>
<keyword evidence="6" id="KW-1185">Reference proteome</keyword>
<sequence length="1598" mass="177279">MSGHSTQNGTAADDDDDDFSTIKGHDADHSFSDDEDDANEEWLKQGDYSSRLEEVLSDDQHSDSDEFHYEGEDDEEEEESFVYSGKDGDASAPQASYEEQLRDVLGGDLDSDDEIPHNAFATGDHSFASMSHHADVSIEVSSPQLEALSDHSASTSSNIPPISPPSRTLSPALNGSSVRRPPFLHPGVSRLRSGMPNPSQSRTVSASTFDRNVVSPSPSQISGPSRMSSSSHLHTSYSRMDPEKNTEPQSFKWTFLKVVGEYLFPKASTKANSVLGAPLYGSPTVLAANGMVCVGTDSGKVLVFDFKQNLICVCGDDNSAKSFGPVSALALSHDHTFVAVGHMYGHIQLFDFKAPHTPARTVIPTSIAAVASGRQEGHIYGSRITSLGFIAGRHTAIVSADDQGLAFYHSLGKVLFVDATDVLRILGKYPEEDILPMPSSSHKSTNGSRNGSLIPSVPQTSRPPQRKASTVLSMGHLPLGTSEHGTDSYQLVALLTPIKLVIVGLKPSPKTWFRRHREGEDDFGRKSSKFCGCLAWFPSVLAPGAPSETDEATKKKNKKGQKTQIPTTDPVLAFCWGFSITLLRATETRSLQNVLNKKTGRSEKVETGKVHFEEAGSFQFDSDIFSIQWINSNQLIAFRDSCLDVLDVRSMTLIESVPFDSTTLMSPTMGHTQGGKLSYQEASRDIQHSVKSYKGKLFTLGYDGVKVGTLLSWADKILSFVQDGDFINAISLTRDYYLGNAKGNKNGLPEDPQTLRSVVGEKMSELMVASARYAFSEDRLTDSTHVTPDNRGVDRTSLFEDLVSTCARACIALDDFDFLFEELFTWYDNSGIASIYLRQLEPFVLDNSISFVPPRITKRLIEMHELDGILDDAERIIWHIDPACLDIDQAVTLCERHHLHDALIYVHNTALQDYITPLVLLIGFVRVMQQRRREAERANELDLSLTFDTREDENLTRNAYKIYTYLGTLLFGQTYPSELPMPTADAQKAMDDIYGFLFYGRSKVWPAGDSGKLVLTADEEGGSEPTYPYARLLLRFDAEAFLHTLDVSFEHSYLNESQGISRQMIIKILMDIVASSDGELQSADSTFVRIFIARNVPKYPQFIHISPTALQSLLVGLASDPDQSTREDRQLAAEFLLSIYTPRDSDHVMKLFEDAGFYRILRTWYRSEKQWSSLLRTFFRDPLILSGDMFGSIESTLADAARSNKGSLPQEVLQTILDSIPHLLDTSIPSTALLIDKYSPENHATVLGEIQPESDHKQYAYLRCLLGPTESVDEGRGSETGRTQRPATSSIDTSLRSLYLKLLCRYDSEHIVDAIEYLPQDFLPVDEVASICEDAKVYDVVVWLLSNSSAVKSLDSLEGFSRTMTITVSEMLTPGDEDLPRLHSKLRDMRTLYERGIAVCRDTSERDIAAEVPLEDCWFKLLSSQIDAVQTISATTWADGTAVLSARDEALATLREILQESFTSLVSVSSTKAVSFPRLFKRLVDSSAESRVTSGTPYDEFRSILMSMLESYRSEGDMLAMTKRVLDDDIFDAMEVLAKERGMGWRPHSNRCATCRRRFEVNRKNGKGADDDSVLSIRVSRTGLIYHTNCFPVVTAEA</sequence>
<evidence type="ECO:0000259" key="3">
    <source>
        <dbReference type="Pfam" id="PF12816"/>
    </source>
</evidence>
<dbReference type="Proteomes" id="UP000053477">
    <property type="component" value="Unassembled WGS sequence"/>
</dbReference>
<dbReference type="Pfam" id="PF12816">
    <property type="entry name" value="TPR_Vps8"/>
    <property type="match status" value="1"/>
</dbReference>
<dbReference type="OrthoDB" id="289913at2759"/>
<dbReference type="InterPro" id="IPR025941">
    <property type="entry name" value="Vps8_central_dom"/>
</dbReference>
<dbReference type="STRING" id="27342.A0A0H2RQW4"/>
<feature type="compositionally biased region" description="Basic and acidic residues" evidence="2">
    <location>
        <begin position="23"/>
        <end position="32"/>
    </location>
</feature>
<name>A0A0H2RQW4_9AGAM</name>
<feature type="compositionally biased region" description="Low complexity" evidence="2">
    <location>
        <begin position="217"/>
        <end position="238"/>
    </location>
</feature>
<dbReference type="EMBL" id="KQ085946">
    <property type="protein sequence ID" value="KLO14269.1"/>
    <property type="molecule type" value="Genomic_DNA"/>
</dbReference>
<accession>A0A0H2RQW4</accession>
<dbReference type="GO" id="GO:0006623">
    <property type="term" value="P:protein targeting to vacuole"/>
    <property type="evidence" value="ECO:0007669"/>
    <property type="project" value="InterPro"/>
</dbReference>
<dbReference type="InterPro" id="IPR059070">
    <property type="entry name" value="TPR_VPS8_2"/>
</dbReference>
<feature type="compositionally biased region" description="Polar residues" evidence="2">
    <location>
        <begin position="196"/>
        <end position="216"/>
    </location>
</feature>
<feature type="region of interest" description="Disordered" evidence="2">
    <location>
        <begin position="545"/>
        <end position="564"/>
    </location>
</feature>
<proteinExistence type="inferred from homology"/>
<evidence type="ECO:0000259" key="4">
    <source>
        <dbReference type="Pfam" id="PF25066"/>
    </source>
</evidence>
<feature type="compositionally biased region" description="Polar residues" evidence="2">
    <location>
        <begin position="438"/>
        <end position="469"/>
    </location>
</feature>
<comment type="similarity">
    <text evidence="1">Belongs to the VPS8 family.</text>
</comment>
<feature type="compositionally biased region" description="Acidic residues" evidence="2">
    <location>
        <begin position="71"/>
        <end position="80"/>
    </location>
</feature>
<dbReference type="SUPFAM" id="SSF50978">
    <property type="entry name" value="WD40 repeat-like"/>
    <property type="match status" value="1"/>
</dbReference>
<feature type="domain" description="VPS8-like TPR-like repeats" evidence="4">
    <location>
        <begin position="1411"/>
        <end position="1541"/>
    </location>
</feature>
<feature type="compositionally biased region" description="Polar residues" evidence="2">
    <location>
        <begin position="1"/>
        <end position="10"/>
    </location>
</feature>
<feature type="domain" description="Vacuolar protein sorting-associated protein 8 central" evidence="3">
    <location>
        <begin position="835"/>
        <end position="1049"/>
    </location>
</feature>
<dbReference type="PANTHER" id="PTHR12616:SF8">
    <property type="entry name" value="VACUOLAR PROTEIN SORTING-ASSOCIATED PROTEIN 8 HOMOLOG"/>
    <property type="match status" value="1"/>
</dbReference>
<feature type="region of interest" description="Disordered" evidence="2">
    <location>
        <begin position="1"/>
        <end position="99"/>
    </location>
</feature>
<protein>
    <submittedName>
        <fullName evidence="5">Uncharacterized protein</fullName>
    </submittedName>
</protein>
<dbReference type="InterPro" id="IPR045111">
    <property type="entry name" value="Vps41/Vps8"/>
</dbReference>
<feature type="region of interest" description="Disordered" evidence="2">
    <location>
        <begin position="436"/>
        <end position="469"/>
    </location>
</feature>
<feature type="compositionally biased region" description="Basic and acidic residues" evidence="2">
    <location>
        <begin position="50"/>
        <end position="70"/>
    </location>
</feature>
<dbReference type="Pfam" id="PF25066">
    <property type="entry name" value="TPR_VPS8_2"/>
    <property type="match status" value="1"/>
</dbReference>
<dbReference type="PANTHER" id="PTHR12616">
    <property type="entry name" value="VACUOLAR PROTEIN SORTING VPS41"/>
    <property type="match status" value="1"/>
</dbReference>
<dbReference type="GO" id="GO:0030897">
    <property type="term" value="C:HOPS complex"/>
    <property type="evidence" value="ECO:0007669"/>
    <property type="project" value="TreeGrafter"/>
</dbReference>
<dbReference type="Pfam" id="PF23410">
    <property type="entry name" value="Beta-prop_VPS8"/>
    <property type="match status" value="1"/>
</dbReference>
<reference evidence="5 6" key="1">
    <citation type="submission" date="2015-04" db="EMBL/GenBank/DDBJ databases">
        <title>Complete genome sequence of Schizopora paradoxa KUC8140, a cosmopolitan wood degrader in East Asia.</title>
        <authorList>
            <consortium name="DOE Joint Genome Institute"/>
            <person name="Min B."/>
            <person name="Park H."/>
            <person name="Jang Y."/>
            <person name="Kim J.-J."/>
            <person name="Kim K.H."/>
            <person name="Pangilinan J."/>
            <person name="Lipzen A."/>
            <person name="Riley R."/>
            <person name="Grigoriev I.V."/>
            <person name="Spatafora J.W."/>
            <person name="Choi I.-G."/>
        </authorList>
    </citation>
    <scope>NUCLEOTIDE SEQUENCE [LARGE SCALE GENOMIC DNA]</scope>
    <source>
        <strain evidence="5 6">KUC8140</strain>
    </source>
</reference>
<evidence type="ECO:0000256" key="2">
    <source>
        <dbReference type="SAM" id="MobiDB-lite"/>
    </source>
</evidence>
<feature type="region of interest" description="Disordered" evidence="2">
    <location>
        <begin position="143"/>
        <end position="246"/>
    </location>
</feature>
<gene>
    <name evidence="5" type="ORF">SCHPADRAFT_939681</name>
</gene>
<feature type="compositionally biased region" description="Polar residues" evidence="2">
    <location>
        <begin position="167"/>
        <end position="177"/>
    </location>
</feature>
<dbReference type="GO" id="GO:0034058">
    <property type="term" value="P:endosomal vesicle fusion"/>
    <property type="evidence" value="ECO:0007669"/>
    <property type="project" value="TreeGrafter"/>
</dbReference>
<evidence type="ECO:0000313" key="6">
    <source>
        <dbReference type="Proteomes" id="UP000053477"/>
    </source>
</evidence>
<dbReference type="InParanoid" id="A0A0H2RQW4"/>
<dbReference type="InterPro" id="IPR036322">
    <property type="entry name" value="WD40_repeat_dom_sf"/>
</dbReference>
<organism evidence="5 6">
    <name type="scientific">Schizopora paradoxa</name>
    <dbReference type="NCBI Taxonomy" id="27342"/>
    <lineage>
        <taxon>Eukaryota</taxon>
        <taxon>Fungi</taxon>
        <taxon>Dikarya</taxon>
        <taxon>Basidiomycota</taxon>
        <taxon>Agaricomycotina</taxon>
        <taxon>Agaricomycetes</taxon>
        <taxon>Hymenochaetales</taxon>
        <taxon>Schizoporaceae</taxon>
        <taxon>Schizopora</taxon>
    </lineage>
</organism>
<dbReference type="InterPro" id="IPR015943">
    <property type="entry name" value="WD40/YVTN_repeat-like_dom_sf"/>
</dbReference>
<dbReference type="Gene3D" id="2.130.10.10">
    <property type="entry name" value="YVTN repeat-like/Quinoprotein amine dehydrogenase"/>
    <property type="match status" value="1"/>
</dbReference>
<dbReference type="GO" id="GO:0005770">
    <property type="term" value="C:late endosome"/>
    <property type="evidence" value="ECO:0007669"/>
    <property type="project" value="TreeGrafter"/>
</dbReference>